<protein>
    <recommendedName>
        <fullName evidence="4">Timeless N-terminal domain-containing protein</fullName>
    </recommendedName>
</protein>
<dbReference type="GO" id="GO:0043111">
    <property type="term" value="P:replication fork arrest"/>
    <property type="evidence" value="ECO:0007669"/>
    <property type="project" value="TreeGrafter"/>
</dbReference>
<evidence type="ECO:0008006" key="4">
    <source>
        <dbReference type="Google" id="ProtNLM"/>
    </source>
</evidence>
<dbReference type="EMBL" id="NKXS01001349">
    <property type="protein sequence ID" value="PIN19054.1"/>
    <property type="molecule type" value="Genomic_DNA"/>
</dbReference>
<dbReference type="PANTHER" id="PTHR22940:SF4">
    <property type="entry name" value="PROTEIN TIMELESS HOMOLOG"/>
    <property type="match status" value="1"/>
</dbReference>
<feature type="region of interest" description="Disordered" evidence="1">
    <location>
        <begin position="397"/>
        <end position="439"/>
    </location>
</feature>
<organism evidence="2 3">
    <name type="scientific">Handroanthus impetiginosus</name>
    <dbReference type="NCBI Taxonomy" id="429701"/>
    <lineage>
        <taxon>Eukaryota</taxon>
        <taxon>Viridiplantae</taxon>
        <taxon>Streptophyta</taxon>
        <taxon>Embryophyta</taxon>
        <taxon>Tracheophyta</taxon>
        <taxon>Spermatophyta</taxon>
        <taxon>Magnoliopsida</taxon>
        <taxon>eudicotyledons</taxon>
        <taxon>Gunneridae</taxon>
        <taxon>Pentapetalae</taxon>
        <taxon>asterids</taxon>
        <taxon>lamiids</taxon>
        <taxon>Lamiales</taxon>
        <taxon>Bignoniaceae</taxon>
        <taxon>Crescentiina</taxon>
        <taxon>Tabebuia alliance</taxon>
        <taxon>Handroanthus</taxon>
    </lineage>
</organism>
<dbReference type="GO" id="GO:0031298">
    <property type="term" value="C:replication fork protection complex"/>
    <property type="evidence" value="ECO:0007669"/>
    <property type="project" value="TreeGrafter"/>
</dbReference>
<gene>
    <name evidence="2" type="ORF">CDL12_08270</name>
</gene>
<evidence type="ECO:0000313" key="3">
    <source>
        <dbReference type="Proteomes" id="UP000231279"/>
    </source>
</evidence>
<reference evidence="3" key="1">
    <citation type="journal article" date="2018" name="Gigascience">
        <title>Genome assembly of the Pink Ipe (Handroanthus impetiginosus, Bignoniaceae), a highly valued, ecologically keystone Neotropical timber forest tree.</title>
        <authorList>
            <person name="Silva-Junior O.B."/>
            <person name="Grattapaglia D."/>
            <person name="Novaes E."/>
            <person name="Collevatti R.G."/>
        </authorList>
    </citation>
    <scope>NUCLEOTIDE SEQUENCE [LARGE SCALE GENOMIC DNA]</scope>
    <source>
        <strain evidence="3">cv. UFG-1</strain>
    </source>
</reference>
<accession>A0A2G9HNG0</accession>
<dbReference type="PANTHER" id="PTHR22940">
    <property type="entry name" value="TIMEOUT/TIMELESS-2"/>
    <property type="match status" value="1"/>
</dbReference>
<dbReference type="Proteomes" id="UP000231279">
    <property type="component" value="Unassembled WGS sequence"/>
</dbReference>
<feature type="compositionally biased region" description="Polar residues" evidence="1">
    <location>
        <begin position="417"/>
        <end position="434"/>
    </location>
</feature>
<dbReference type="STRING" id="429701.A0A2G9HNG0"/>
<dbReference type="AlphaFoldDB" id="A0A2G9HNG0"/>
<sequence length="725" mass="82168">MKVSRKLRKKKKKKSMTKNENVCEPSADNVTTQNEIGISTCEESVDVNMLEKETLINQDFDMEADKRRDSIQVDEPAPKAANLGSNESEVDDRNIVDNGGLYLESENSSGDEQQVVTDEVDFKVSSLVSALANNSIIQNLCWLLRFYKSNSITTNHYILSVLRRICDDLELSPMLYQLSLLTIFYDILEEQESRPCKEYENIVNFLRSMVRRMLRKMKSYPLLFVEVLFWKTRKECHYINCGSMLNELNGMKNELGEGSTRNGGKGLSEGQNWVRRSIADALGDDDFAISSQNTQEQSYEEGNETSTSIIDKVIDGSAISDREGHTEEKSDRSSKSGNGLLLSDEMDRRLKDLYEKYEDNPHCCQLIAGELDPDGDISMMQVSRALKHLGFKVPSKAKIQNSDASGPHRDDKRDLSRGTTDPNNTTAGESSSLRKTMHSRKRVQAFSVDQEQKIKDLFEQFKDHKRCSYMIANALDDTGKISAARVSHKLKQLGLVEPKKKRSHANLHFMDEAEGADKSDDETLLSLRYRSHSDERHNKKITRKLPEDTSDDELLSSVLAYVFQSLSLSLSTLILEFLIHSSCICIIRNLLEMLLKTKKMFQKSDDEQLNTDSTEKDLVEINSIGAEAQFLERGGFVQSNEQTDVAAVETEADNHSSDLETGTTVVENLNESEANSFEKADKFDDVLNDELADFDEDMEAVNMQANSTTRRQLRMVLDFEDDDEE</sequence>
<feature type="compositionally biased region" description="Basic residues" evidence="1">
    <location>
        <begin position="1"/>
        <end position="16"/>
    </location>
</feature>
<feature type="region of interest" description="Disordered" evidence="1">
    <location>
        <begin position="321"/>
        <end position="343"/>
    </location>
</feature>
<feature type="region of interest" description="Disordered" evidence="1">
    <location>
        <begin position="66"/>
        <end position="88"/>
    </location>
</feature>
<dbReference type="InterPro" id="IPR044998">
    <property type="entry name" value="Timeless"/>
</dbReference>
<comment type="caution">
    <text evidence="2">The sequence shown here is derived from an EMBL/GenBank/DDBJ whole genome shotgun (WGS) entry which is preliminary data.</text>
</comment>
<evidence type="ECO:0000313" key="2">
    <source>
        <dbReference type="EMBL" id="PIN19054.1"/>
    </source>
</evidence>
<feature type="region of interest" description="Disordered" evidence="1">
    <location>
        <begin position="292"/>
        <end position="311"/>
    </location>
</feature>
<dbReference type="GO" id="GO:0003677">
    <property type="term" value="F:DNA binding"/>
    <property type="evidence" value="ECO:0007669"/>
    <property type="project" value="TreeGrafter"/>
</dbReference>
<keyword evidence="3" id="KW-1185">Reference proteome</keyword>
<dbReference type="OrthoDB" id="310853at2759"/>
<proteinExistence type="predicted"/>
<feature type="compositionally biased region" description="Basic and acidic residues" evidence="1">
    <location>
        <begin position="321"/>
        <end position="334"/>
    </location>
</feature>
<dbReference type="GO" id="GO:0006281">
    <property type="term" value="P:DNA repair"/>
    <property type="evidence" value="ECO:0007669"/>
    <property type="project" value="TreeGrafter"/>
</dbReference>
<name>A0A2G9HNG0_9LAMI</name>
<dbReference type="GO" id="GO:0000076">
    <property type="term" value="P:DNA replication checkpoint signaling"/>
    <property type="evidence" value="ECO:0007669"/>
    <property type="project" value="TreeGrafter"/>
</dbReference>
<feature type="region of interest" description="Disordered" evidence="1">
    <location>
        <begin position="1"/>
        <end position="30"/>
    </location>
</feature>
<feature type="compositionally biased region" description="Basic and acidic residues" evidence="1">
    <location>
        <begin position="406"/>
        <end position="416"/>
    </location>
</feature>
<evidence type="ECO:0000256" key="1">
    <source>
        <dbReference type="SAM" id="MobiDB-lite"/>
    </source>
</evidence>